<dbReference type="GeneID" id="9687360"/>
<evidence type="ECO:0000313" key="3">
    <source>
        <dbReference type="Proteomes" id="UP000001876"/>
    </source>
</evidence>
<dbReference type="OMA" id="FLMTTKL"/>
<gene>
    <name evidence="2" type="ORF">MICPUCDRAFT_51627</name>
</gene>
<reference evidence="2 3" key="1">
    <citation type="journal article" date="2009" name="Science">
        <title>Green evolution and dynamic adaptations revealed by genomes of the marine picoeukaryotes Micromonas.</title>
        <authorList>
            <person name="Worden A.Z."/>
            <person name="Lee J.H."/>
            <person name="Mock T."/>
            <person name="Rouze P."/>
            <person name="Simmons M.P."/>
            <person name="Aerts A.L."/>
            <person name="Allen A.E."/>
            <person name="Cuvelier M.L."/>
            <person name="Derelle E."/>
            <person name="Everett M.V."/>
            <person name="Foulon E."/>
            <person name="Grimwood J."/>
            <person name="Gundlach H."/>
            <person name="Henrissat B."/>
            <person name="Napoli C."/>
            <person name="McDonald S.M."/>
            <person name="Parker M.S."/>
            <person name="Rombauts S."/>
            <person name="Salamov A."/>
            <person name="Von Dassow P."/>
            <person name="Badger J.H."/>
            <person name="Coutinho P.M."/>
            <person name="Demir E."/>
            <person name="Dubchak I."/>
            <person name="Gentemann C."/>
            <person name="Eikrem W."/>
            <person name="Gready J.E."/>
            <person name="John U."/>
            <person name="Lanier W."/>
            <person name="Lindquist E.A."/>
            <person name="Lucas S."/>
            <person name="Mayer K.F."/>
            <person name="Moreau H."/>
            <person name="Not F."/>
            <person name="Otillar R."/>
            <person name="Panaud O."/>
            <person name="Pangilinan J."/>
            <person name="Paulsen I."/>
            <person name="Piegu B."/>
            <person name="Poliakov A."/>
            <person name="Robbens S."/>
            <person name="Schmutz J."/>
            <person name="Toulza E."/>
            <person name="Wyss T."/>
            <person name="Zelensky A."/>
            <person name="Zhou K."/>
            <person name="Armbrust E.V."/>
            <person name="Bhattacharya D."/>
            <person name="Goodenough U.W."/>
            <person name="Van de Peer Y."/>
            <person name="Grigoriev I.V."/>
        </authorList>
    </citation>
    <scope>NUCLEOTIDE SEQUENCE [LARGE SCALE GENOMIC DNA]</scope>
    <source>
        <strain evidence="2 3">CCMP1545</strain>
    </source>
</reference>
<dbReference type="AlphaFoldDB" id="C1N2R1"/>
<feature type="compositionally biased region" description="Polar residues" evidence="1">
    <location>
        <begin position="1"/>
        <end position="14"/>
    </location>
</feature>
<feature type="region of interest" description="Disordered" evidence="1">
    <location>
        <begin position="1"/>
        <end position="23"/>
    </location>
</feature>
<proteinExistence type="predicted"/>
<name>C1N2R1_MICPC</name>
<dbReference type="OrthoDB" id="498458at2759"/>
<dbReference type="EMBL" id="GG663745">
    <property type="protein sequence ID" value="EEH53632.1"/>
    <property type="molecule type" value="Genomic_DNA"/>
</dbReference>
<keyword evidence="3" id="KW-1185">Reference proteome</keyword>
<dbReference type="Proteomes" id="UP000001876">
    <property type="component" value="Unassembled WGS sequence"/>
</dbReference>
<sequence>MLASLASTLPRTPTASPRAVARDAARDRRVVRVVASASSASADSDRDRAASPRVVVLTRRGLAASLAALALTASSPSDATAATKFRARSDASLPGAANELAQLSEANLRYKDSTLDLIAETAAIVDGSSADVDAWLRRASEWNATAKDSYSPKTQGRSFLMTTKLVSYVRNTLATAQFQPVDATNPPFDVEKTREWIAFAEGFTTGALAGDEARAAFARATWGNYDKSAPLNRFGLCAFGETGGTRALGVNCDGY</sequence>
<evidence type="ECO:0000256" key="1">
    <source>
        <dbReference type="SAM" id="MobiDB-lite"/>
    </source>
</evidence>
<dbReference type="KEGG" id="mpp:MICPUCDRAFT_51627"/>
<evidence type="ECO:0000313" key="2">
    <source>
        <dbReference type="EMBL" id="EEH53632.1"/>
    </source>
</evidence>
<protein>
    <submittedName>
        <fullName evidence="2">Predicted protein</fullName>
    </submittedName>
</protein>
<dbReference type="RefSeq" id="XP_003061920.1">
    <property type="nucleotide sequence ID" value="XM_003061874.1"/>
</dbReference>
<accession>C1N2R1</accession>
<organism evidence="3">
    <name type="scientific">Micromonas pusilla (strain CCMP1545)</name>
    <name type="common">Picoplanktonic green alga</name>
    <dbReference type="NCBI Taxonomy" id="564608"/>
    <lineage>
        <taxon>Eukaryota</taxon>
        <taxon>Viridiplantae</taxon>
        <taxon>Chlorophyta</taxon>
        <taxon>Mamiellophyceae</taxon>
        <taxon>Mamiellales</taxon>
        <taxon>Mamiellaceae</taxon>
        <taxon>Micromonas</taxon>
    </lineage>
</organism>